<dbReference type="Proteomes" id="UP001161247">
    <property type="component" value="Chromosome 5"/>
</dbReference>
<evidence type="ECO:0000259" key="12">
    <source>
        <dbReference type="Pfam" id="PF12061"/>
    </source>
</evidence>
<evidence type="ECO:0000256" key="7">
    <source>
        <dbReference type="ARBA" id="ARBA00022737"/>
    </source>
</evidence>
<dbReference type="Gene3D" id="1.10.10.10">
    <property type="entry name" value="Winged helix-like DNA-binding domain superfamily/Winged helix DNA-binding domain"/>
    <property type="match status" value="1"/>
</dbReference>
<reference evidence="15" key="1">
    <citation type="submission" date="2023-03" db="EMBL/GenBank/DDBJ databases">
        <authorList>
            <person name="Julca I."/>
        </authorList>
    </citation>
    <scope>NUCLEOTIDE SEQUENCE</scope>
</reference>
<dbReference type="Pfam" id="PF23559">
    <property type="entry name" value="WHD_DRP"/>
    <property type="match status" value="1"/>
</dbReference>
<keyword evidence="5" id="KW-0433">Leucine-rich repeat</keyword>
<dbReference type="PANTHER" id="PTHR23155">
    <property type="entry name" value="DISEASE RESISTANCE PROTEIN RP"/>
    <property type="match status" value="1"/>
</dbReference>
<keyword evidence="9" id="KW-0611">Plant defense</keyword>
<dbReference type="SUPFAM" id="SSF52540">
    <property type="entry name" value="P-loop containing nucleoside triphosphate hydrolases"/>
    <property type="match status" value="1"/>
</dbReference>
<dbReference type="Gene3D" id="3.40.50.300">
    <property type="entry name" value="P-loop containing nucleotide triphosphate hydrolases"/>
    <property type="match status" value="1"/>
</dbReference>
<dbReference type="Gene3D" id="3.80.10.10">
    <property type="entry name" value="Ribonuclease Inhibitor"/>
    <property type="match status" value="1"/>
</dbReference>
<dbReference type="InterPro" id="IPR032675">
    <property type="entry name" value="LRR_dom_sf"/>
</dbReference>
<evidence type="ECO:0000256" key="9">
    <source>
        <dbReference type="ARBA" id="ARBA00022821"/>
    </source>
</evidence>
<keyword evidence="7" id="KW-0677">Repeat</keyword>
<dbReference type="GO" id="GO:0043531">
    <property type="term" value="F:ADP binding"/>
    <property type="evidence" value="ECO:0007669"/>
    <property type="project" value="InterPro"/>
</dbReference>
<dbReference type="InterPro" id="IPR027417">
    <property type="entry name" value="P-loop_NTPase"/>
</dbReference>
<dbReference type="SUPFAM" id="SSF52058">
    <property type="entry name" value="L domain-like"/>
    <property type="match status" value="1"/>
</dbReference>
<name>A0AAV1DC61_OLDCO</name>
<dbReference type="GO" id="GO:0005737">
    <property type="term" value="C:cytoplasm"/>
    <property type="evidence" value="ECO:0007669"/>
    <property type="project" value="UniProtKB-SubCell"/>
</dbReference>
<dbReference type="Pfam" id="PF12061">
    <property type="entry name" value="NB-LRR"/>
    <property type="match status" value="1"/>
</dbReference>
<evidence type="ECO:0000313" key="16">
    <source>
        <dbReference type="Proteomes" id="UP001161247"/>
    </source>
</evidence>
<dbReference type="Gene3D" id="1.10.8.430">
    <property type="entry name" value="Helical domain of apoptotic protease-activating factors"/>
    <property type="match status" value="1"/>
</dbReference>
<dbReference type="GO" id="GO:0051607">
    <property type="term" value="P:defense response to virus"/>
    <property type="evidence" value="ECO:0007669"/>
    <property type="project" value="UniProtKB-ARBA"/>
</dbReference>
<dbReference type="InterPro" id="IPR042197">
    <property type="entry name" value="Apaf_helical"/>
</dbReference>
<evidence type="ECO:0000256" key="3">
    <source>
        <dbReference type="ARBA" id="ARBA00008894"/>
    </source>
</evidence>
<dbReference type="Pfam" id="PF00931">
    <property type="entry name" value="NB-ARC"/>
    <property type="match status" value="1"/>
</dbReference>
<feature type="domain" description="Disease resistance protein winged helix" evidence="13">
    <location>
        <begin position="763"/>
        <end position="833"/>
    </location>
</feature>
<dbReference type="PRINTS" id="PR00364">
    <property type="entry name" value="DISEASERSIST"/>
</dbReference>
<keyword evidence="16" id="KW-1185">Reference proteome</keyword>
<evidence type="ECO:0000256" key="6">
    <source>
        <dbReference type="ARBA" id="ARBA00022667"/>
    </source>
</evidence>
<feature type="domain" description="Late blight resistance protein R1A-like N-terminal" evidence="12">
    <location>
        <begin position="105"/>
        <end position="331"/>
    </location>
</feature>
<proteinExistence type="inferred from homology"/>
<dbReference type="GO" id="GO:0009626">
    <property type="term" value="P:plant-type hypersensitive response"/>
    <property type="evidence" value="ECO:0007669"/>
    <property type="project" value="UniProtKB-KW"/>
</dbReference>
<dbReference type="InterPro" id="IPR002182">
    <property type="entry name" value="NB-ARC"/>
</dbReference>
<dbReference type="InterPro" id="IPR055414">
    <property type="entry name" value="LRR_R13L4/SHOC2-like"/>
</dbReference>
<dbReference type="PANTHER" id="PTHR23155:SF1152">
    <property type="entry name" value="AAA+ ATPASE DOMAIN-CONTAINING PROTEIN"/>
    <property type="match status" value="1"/>
</dbReference>
<evidence type="ECO:0000256" key="1">
    <source>
        <dbReference type="ARBA" id="ARBA00002074"/>
    </source>
</evidence>
<dbReference type="InterPro" id="IPR044974">
    <property type="entry name" value="Disease_R_plants"/>
</dbReference>
<feature type="domain" description="NB-ARC" evidence="11">
    <location>
        <begin position="514"/>
        <end position="680"/>
    </location>
</feature>
<dbReference type="FunFam" id="3.40.50.300:FF:001091">
    <property type="entry name" value="Probable disease resistance protein At1g61300"/>
    <property type="match status" value="1"/>
</dbReference>
<organism evidence="15 16">
    <name type="scientific">Oldenlandia corymbosa var. corymbosa</name>
    <dbReference type="NCBI Taxonomy" id="529605"/>
    <lineage>
        <taxon>Eukaryota</taxon>
        <taxon>Viridiplantae</taxon>
        <taxon>Streptophyta</taxon>
        <taxon>Embryophyta</taxon>
        <taxon>Tracheophyta</taxon>
        <taxon>Spermatophyta</taxon>
        <taxon>Magnoliopsida</taxon>
        <taxon>eudicotyledons</taxon>
        <taxon>Gunneridae</taxon>
        <taxon>Pentapetalae</taxon>
        <taxon>asterids</taxon>
        <taxon>lamiids</taxon>
        <taxon>Gentianales</taxon>
        <taxon>Rubiaceae</taxon>
        <taxon>Rubioideae</taxon>
        <taxon>Spermacoceae</taxon>
        <taxon>Hedyotis-Oldenlandia complex</taxon>
        <taxon>Oldenlandia</taxon>
    </lineage>
</organism>
<evidence type="ECO:0000259" key="14">
    <source>
        <dbReference type="Pfam" id="PF23598"/>
    </source>
</evidence>
<comment type="function">
    <text evidence="1">Confers resistance to late blight (Phytophthora infestans) races carrying the avirulence gene Avr1. Resistance proteins guard the plant against pathogens that contain an appropriate avirulence protein via an indirect interaction with this avirulence protein. That triggers a defense system including the hypersensitive response, which restricts the pathogen growth.</text>
</comment>
<evidence type="ECO:0000256" key="2">
    <source>
        <dbReference type="ARBA" id="ARBA00004496"/>
    </source>
</evidence>
<evidence type="ECO:0000256" key="5">
    <source>
        <dbReference type="ARBA" id="ARBA00022614"/>
    </source>
</evidence>
<comment type="similarity">
    <text evidence="3">Belongs to the disease resistance NB-LRR family.</text>
</comment>
<evidence type="ECO:0000259" key="11">
    <source>
        <dbReference type="Pfam" id="PF00931"/>
    </source>
</evidence>
<protein>
    <submittedName>
        <fullName evidence="15">OLC1v1004388C1</fullName>
    </submittedName>
</protein>
<sequence>MDPTLIVDYINSSLVDLDFLVKRCSDHQDAQTLTKLRFGLRNLETFVLAARMLGKAVNLESFLSGIEDIVREKAADINDLSLNPGANLDLSVASEFQKDIQSLEQEMDEWYATMLDSSSQSSSSLEEKQVLEIITSIVENLLDIHSLEPKEGFHFQILEEAMEALAEQFRFLKTLLGFTSNGNDESRQDLLSHAELVTMDAAYLLFTFGNLEKFDEESCNPMNVNVSKLLQQIKPTDAQVYETYIQALSSTQLPTFIAMKSFLDSLISNLWELLVLNTDDLVVSMKDQLRELYECLRSLRSILKESTEGVKADIGGVVRDAGILICSLYQNRIDGGDLGLRNLLEGINTVLAKSGRKDPEEPTMFNFPRTNQLGYVDFVLEKLIEISISDVAEPTAKSCLQTIEEELSFLRSFLEVIVDMRHQQVELRSIWDRSLEMAQKVEDLIDHLVVGVSFPASFASITEDLENIKGDMVKISNQKRPEIKEKEAAKAQISSIPQQISPSTTTEVVGLDKEAASIKDRLLRGSPQLQVIYITGMPGLGKTTLAAKVYNDPSLLYHFDLRAWSPISQVVDRRRVLLELLNQVNPQRYAELTELDLAEKLRRTLKMRRYLIFLDDVWDIEAWNGLGFTFPDDKMGSRIILTSRHKDVAPPYLLDKPALSLEPLNEENSLKLLQTRLFPETSWPRTLHVLGMEIAKSCKGLPLTLVIVAGLLANTDQKEWKQISDRLSTGDVEIIKHCTNTLELSYKHLPEKLRPCLLYFGAFQEDQEISVNRLVRLWAAEGFIRKPDASKRVVDVAEEYLQDLIGRSLIMVVKQNYTKRVKSCRIHDLLHDFCSQKAKEERLFHFLREHDELLEFNEPRYLRRLCIQSEAEHFKDSKLFCPRARSLLINFSQKAGGEDDGMRLNISVMINMFKLLRVLDLERIDVGSRFPSEIEMLVQLVFLAIRGKMRHVPSSIGKLSNLETFIVVAGAEMVSLPENLWNLSKLKYLCIKGDSGDVGSSLPLENLDDPSTLWELDRFSGVIIPHWEMERLMRKFPKVRRLKCKFQFKLDAKSRQTVAVLDFKSQSELESLDMSFHEKRIPRNFKFDISLPDNLRKVTLSRIPLPWTNLSTIGQLQNLKVLKLIYISFEGEEWQMKDGEFSNLEILKLSSWELVRWTACEDQFAWLTKLELEGCRRLEKMPGCLPSTETLETIEVSDCCQTVVDLVKKIEREKKEWGDDGFKIRVGRIWEDPRKRNK</sequence>
<keyword evidence="8" id="KW-0547">Nucleotide-binding</keyword>
<dbReference type="GO" id="GO:0005524">
    <property type="term" value="F:ATP binding"/>
    <property type="evidence" value="ECO:0007669"/>
    <property type="project" value="UniProtKB-KW"/>
</dbReference>
<dbReference type="AlphaFoldDB" id="A0AAV1DC61"/>
<dbReference type="InterPro" id="IPR058922">
    <property type="entry name" value="WHD_DRP"/>
</dbReference>
<accession>A0AAV1DC61</accession>
<keyword evidence="6" id="KW-0381">Hypersensitive response</keyword>
<dbReference type="FunFam" id="1.10.10.10:FF:000322">
    <property type="entry name" value="Probable disease resistance protein At1g63360"/>
    <property type="match status" value="1"/>
</dbReference>
<dbReference type="InterPro" id="IPR021929">
    <property type="entry name" value="R1A-like_N"/>
</dbReference>
<keyword evidence="4" id="KW-0963">Cytoplasm</keyword>
<evidence type="ECO:0000256" key="10">
    <source>
        <dbReference type="ARBA" id="ARBA00022840"/>
    </source>
</evidence>
<dbReference type="EMBL" id="OX459122">
    <property type="protein sequence ID" value="CAI9105460.1"/>
    <property type="molecule type" value="Genomic_DNA"/>
</dbReference>
<evidence type="ECO:0000256" key="4">
    <source>
        <dbReference type="ARBA" id="ARBA00022490"/>
    </source>
</evidence>
<comment type="subcellular location">
    <subcellularLocation>
        <location evidence="2">Cytoplasm</location>
    </subcellularLocation>
</comment>
<feature type="domain" description="Disease resistance R13L4/SHOC-2-like LRR" evidence="14">
    <location>
        <begin position="909"/>
        <end position="1193"/>
    </location>
</feature>
<dbReference type="Pfam" id="PF23598">
    <property type="entry name" value="LRR_14"/>
    <property type="match status" value="1"/>
</dbReference>
<gene>
    <name evidence="15" type="ORF">OLC1_LOCUS14151</name>
</gene>
<evidence type="ECO:0000259" key="13">
    <source>
        <dbReference type="Pfam" id="PF23559"/>
    </source>
</evidence>
<evidence type="ECO:0000313" key="15">
    <source>
        <dbReference type="EMBL" id="CAI9105460.1"/>
    </source>
</evidence>
<dbReference type="InterPro" id="IPR036388">
    <property type="entry name" value="WH-like_DNA-bd_sf"/>
</dbReference>
<keyword evidence="10" id="KW-0067">ATP-binding</keyword>
<evidence type="ECO:0000256" key="8">
    <source>
        <dbReference type="ARBA" id="ARBA00022741"/>
    </source>
</evidence>